<evidence type="ECO:0000313" key="2">
    <source>
        <dbReference type="Proteomes" id="UP000887577"/>
    </source>
</evidence>
<feature type="compositionally biased region" description="Polar residues" evidence="1">
    <location>
        <begin position="189"/>
        <end position="203"/>
    </location>
</feature>
<feature type="compositionally biased region" description="Acidic residues" evidence="1">
    <location>
        <begin position="27"/>
        <end position="46"/>
    </location>
</feature>
<feature type="compositionally biased region" description="Low complexity" evidence="1">
    <location>
        <begin position="121"/>
        <end position="134"/>
    </location>
</feature>
<dbReference type="WBParaSite" id="PSU_v2.g5219.t1">
    <property type="protein sequence ID" value="PSU_v2.g5219.t1"/>
    <property type="gene ID" value="PSU_v2.g5219"/>
</dbReference>
<name>A0A914Z4P5_9BILA</name>
<feature type="compositionally biased region" description="Pro residues" evidence="1">
    <location>
        <begin position="157"/>
        <end position="171"/>
    </location>
</feature>
<sequence length="315" mass="35320">MQMLKSRNHFDPDISPQRPPTAPAMIESDESSSDDTYVVDDDDLQDSELQQKVRETSIDEIPDIPRDDEPAPPPNNRQQPQPESTPTPPESEIIKEETEKNDILRKLTKMSPPTESEESSEGSSTDGSEAPEIIGLKEELEKLGKEIEEDSGITRNPEPPKPPLRLPPIAPPRRTTGRLEFKDPLHTSVPPSEESSVAGSISGSPRPRVRTIYKSTPDLAARATSSSIKQFEQPLRPDIPHIDCSVTIRLGRLSLVEHSPLLDEVFENLNVFIEWSFLDFSSDLCETPESVPLPRNTWKNGIIETMDRFEYPTKL</sequence>
<evidence type="ECO:0000313" key="3">
    <source>
        <dbReference type="WBParaSite" id="PSU_v2.g5219.t1"/>
    </source>
</evidence>
<reference evidence="3" key="1">
    <citation type="submission" date="2022-11" db="UniProtKB">
        <authorList>
            <consortium name="WormBaseParasite"/>
        </authorList>
    </citation>
    <scope>IDENTIFICATION</scope>
</reference>
<dbReference type="Proteomes" id="UP000887577">
    <property type="component" value="Unplaced"/>
</dbReference>
<organism evidence="2 3">
    <name type="scientific">Panagrolaimus superbus</name>
    <dbReference type="NCBI Taxonomy" id="310955"/>
    <lineage>
        <taxon>Eukaryota</taxon>
        <taxon>Metazoa</taxon>
        <taxon>Ecdysozoa</taxon>
        <taxon>Nematoda</taxon>
        <taxon>Chromadorea</taxon>
        <taxon>Rhabditida</taxon>
        <taxon>Tylenchina</taxon>
        <taxon>Panagrolaimomorpha</taxon>
        <taxon>Panagrolaimoidea</taxon>
        <taxon>Panagrolaimidae</taxon>
        <taxon>Panagrolaimus</taxon>
    </lineage>
</organism>
<feature type="compositionally biased region" description="Basic and acidic residues" evidence="1">
    <location>
        <begin position="135"/>
        <end position="146"/>
    </location>
</feature>
<accession>A0A914Z4P5</accession>
<evidence type="ECO:0000256" key="1">
    <source>
        <dbReference type="SAM" id="MobiDB-lite"/>
    </source>
</evidence>
<keyword evidence="2" id="KW-1185">Reference proteome</keyword>
<feature type="compositionally biased region" description="Basic and acidic residues" evidence="1">
    <location>
        <begin position="92"/>
        <end position="105"/>
    </location>
</feature>
<proteinExistence type="predicted"/>
<feature type="region of interest" description="Disordered" evidence="1">
    <location>
        <begin position="1"/>
        <end position="209"/>
    </location>
</feature>
<dbReference type="AlphaFoldDB" id="A0A914Z4P5"/>
<feature type="compositionally biased region" description="Basic and acidic residues" evidence="1">
    <location>
        <begin position="49"/>
        <end position="69"/>
    </location>
</feature>
<protein>
    <submittedName>
        <fullName evidence="3">Uncharacterized protein</fullName>
    </submittedName>
</protein>